<feature type="domain" description="AMP-binding enzyme C-terminal" evidence="2">
    <location>
        <begin position="423"/>
        <end position="499"/>
    </location>
</feature>
<gene>
    <name evidence="3" type="ORF">SAMN04487779_103616</name>
</gene>
<dbReference type="InterPro" id="IPR042099">
    <property type="entry name" value="ANL_N_sf"/>
</dbReference>
<dbReference type="Pfam" id="PF13193">
    <property type="entry name" value="AMP-binding_C"/>
    <property type="match status" value="1"/>
</dbReference>
<dbReference type="Pfam" id="PF00501">
    <property type="entry name" value="AMP-binding"/>
    <property type="match status" value="1"/>
</dbReference>
<feature type="domain" description="AMP-dependent synthetase/ligase" evidence="1">
    <location>
        <begin position="22"/>
        <end position="373"/>
    </location>
</feature>
<sequence length="514" mass="55402">MTESPADAGILGAATLTVADLFRDRAARHRDRIALEQDGRRWTYGALEERVNRLARALAARGVGRGDRIAVLSENRHEFVEAELAAASLGAIVACQNWRQSREELAYCLALAEPCLCLVSERHEARLAEAGGEALPGLVFGPRYEAALAAESAAPPPDRAEPEDGLVILYTSGTTGMPKGALISQRAMVARAIIARADQSAFPEETFVAWSPMFHMGATDSALAALMHGGKVIIQDGFDPAALVAVLAREELGWLSVMPGTAEPLLEELRRSGAPARGVRLVGAMADLIAPAAIAELTGRLDAPFRNTFGSTETGPGPASRGRIPVGATPARLSKVQSSYCRIRLVDPEDREVPDGEPGEVAFRGPSLFSGYWRAPETNARDFRGGWFHMGDVMRRNPDGTLDFVDRVKYLIKSGGENIYPAEIERVLLASPQVSEAVVVRRPDARWGEVPVAFVARRDAALTEAELIAACRAAIAGYKVPKEIRFIEEAALPRSTTGKIRRHELEALLRPPAA</sequence>
<name>A0A1G7CVZ1_9PROT</name>
<evidence type="ECO:0000259" key="1">
    <source>
        <dbReference type="Pfam" id="PF00501"/>
    </source>
</evidence>
<reference evidence="3 4" key="1">
    <citation type="submission" date="2016-10" db="EMBL/GenBank/DDBJ databases">
        <authorList>
            <person name="de Groot N.N."/>
        </authorList>
    </citation>
    <scope>NUCLEOTIDE SEQUENCE [LARGE SCALE GENOMIC DNA]</scope>
    <source>
        <strain evidence="3 4">CPCC 100156</strain>
    </source>
</reference>
<organism evidence="3 4">
    <name type="scientific">Belnapia rosea</name>
    <dbReference type="NCBI Taxonomy" id="938405"/>
    <lineage>
        <taxon>Bacteria</taxon>
        <taxon>Pseudomonadati</taxon>
        <taxon>Pseudomonadota</taxon>
        <taxon>Alphaproteobacteria</taxon>
        <taxon>Acetobacterales</taxon>
        <taxon>Roseomonadaceae</taxon>
        <taxon>Belnapia</taxon>
    </lineage>
</organism>
<dbReference type="AlphaFoldDB" id="A0A1G7CVZ1"/>
<dbReference type="InterPro" id="IPR025110">
    <property type="entry name" value="AMP-bd_C"/>
</dbReference>
<evidence type="ECO:0000313" key="4">
    <source>
        <dbReference type="Proteomes" id="UP000198925"/>
    </source>
</evidence>
<proteinExistence type="predicted"/>
<dbReference type="PANTHER" id="PTHR43767:SF1">
    <property type="entry name" value="NONRIBOSOMAL PEPTIDE SYNTHASE PES1 (EUROFUNG)-RELATED"/>
    <property type="match status" value="1"/>
</dbReference>
<dbReference type="InterPro" id="IPR020845">
    <property type="entry name" value="AMP-binding_CS"/>
</dbReference>
<dbReference type="InterPro" id="IPR045851">
    <property type="entry name" value="AMP-bd_C_sf"/>
</dbReference>
<dbReference type="PANTHER" id="PTHR43767">
    <property type="entry name" value="LONG-CHAIN-FATTY-ACID--COA LIGASE"/>
    <property type="match status" value="1"/>
</dbReference>
<evidence type="ECO:0000313" key="3">
    <source>
        <dbReference type="EMBL" id="SDE43411.1"/>
    </source>
</evidence>
<dbReference type="GO" id="GO:0016878">
    <property type="term" value="F:acid-thiol ligase activity"/>
    <property type="evidence" value="ECO:0007669"/>
    <property type="project" value="UniProtKB-ARBA"/>
</dbReference>
<dbReference type="EMBL" id="FMZX01000036">
    <property type="protein sequence ID" value="SDE43411.1"/>
    <property type="molecule type" value="Genomic_DNA"/>
</dbReference>
<protein>
    <submittedName>
        <fullName evidence="3">Fatty-acyl-CoA synthase</fullName>
    </submittedName>
</protein>
<dbReference type="InterPro" id="IPR050237">
    <property type="entry name" value="ATP-dep_AMP-bd_enzyme"/>
</dbReference>
<dbReference type="PROSITE" id="PS00455">
    <property type="entry name" value="AMP_BINDING"/>
    <property type="match status" value="1"/>
</dbReference>
<dbReference type="Gene3D" id="3.40.50.12780">
    <property type="entry name" value="N-terminal domain of ligase-like"/>
    <property type="match status" value="1"/>
</dbReference>
<dbReference type="Proteomes" id="UP000198925">
    <property type="component" value="Unassembled WGS sequence"/>
</dbReference>
<dbReference type="Gene3D" id="3.30.300.30">
    <property type="match status" value="1"/>
</dbReference>
<keyword evidence="4" id="KW-1185">Reference proteome</keyword>
<accession>A0A1G7CVZ1</accession>
<dbReference type="RefSeq" id="WP_090665175.1">
    <property type="nucleotide sequence ID" value="NZ_FMZX01000036.1"/>
</dbReference>
<dbReference type="STRING" id="938405.SAMN02927895_05816"/>
<evidence type="ECO:0000259" key="2">
    <source>
        <dbReference type="Pfam" id="PF13193"/>
    </source>
</evidence>
<dbReference type="SUPFAM" id="SSF56801">
    <property type="entry name" value="Acetyl-CoA synthetase-like"/>
    <property type="match status" value="1"/>
</dbReference>
<dbReference type="InterPro" id="IPR000873">
    <property type="entry name" value="AMP-dep_synth/lig_dom"/>
</dbReference>